<keyword evidence="2" id="KW-0520">NAD</keyword>
<dbReference type="PANTHER" id="PTHR43476">
    <property type="entry name" value="3-(3-HYDROXY-PHENYL)PROPIONATE/3-HYDROXYCINNAMIC ACID HYDROXYLASE"/>
    <property type="match status" value="1"/>
</dbReference>
<dbReference type="RefSeq" id="WP_155707348.1">
    <property type="nucleotide sequence ID" value="NZ_BMWU01000016.1"/>
</dbReference>
<evidence type="ECO:0000259" key="3">
    <source>
        <dbReference type="Pfam" id="PF01494"/>
    </source>
</evidence>
<dbReference type="PRINTS" id="PR00420">
    <property type="entry name" value="RNGMNOXGNASE"/>
</dbReference>
<dbReference type="Gene3D" id="3.30.70.2450">
    <property type="match status" value="1"/>
</dbReference>
<reference evidence="4 5" key="1">
    <citation type="submission" date="2019-11" db="EMBL/GenBank/DDBJ databases">
        <title>Draft Genome Sequences of Six Type Strains of the Genus Massilia.</title>
        <authorList>
            <person name="Miess H."/>
            <person name="Frediansyah A."/>
            <person name="Goeker M."/>
            <person name="Gross H."/>
        </authorList>
    </citation>
    <scope>NUCLEOTIDE SEQUENCE [LARGE SCALE GENOMIC DNA]</scope>
    <source>
        <strain evidence="4 5">DSM 17513</strain>
    </source>
</reference>
<sequence>MSKGKRVVVVGAGPAGLFTAFGLARLGAHVTVIDAAVGINDSPRANVYLHSTIKALDNVGLLDDAKEIAALGHAFQMHFPLSGNVGTMDFRLLEGLTYPFTLHFGQNRLAELILRHFLAFDGTAMRWNTRFIGAEQSADAVQLSVEVDGVGATMDADWVIGADGARSSVRKALGIEFEGFTWPDTFMATNLYFDFEKYGYAASNMVAAGEDWHVIAKIDDQHLWRIAYGEDSDLSEEQRLARIRERYRNFLPRNASFELERANSYRVHQRSANTYRKGRVLLAGDAAHATNPIGGMGFTSGVQDAQALVRALGQLWNNEAGDDVLDFYAEERRRVFLEVANPTAIDHKRRTQRTDPAARVADEQGFIGMTRDPDAVRHAVMSVFKLEGVPYTPDWRAGFQRPVAPLAAG</sequence>
<proteinExistence type="predicted"/>
<keyword evidence="1" id="KW-0560">Oxidoreductase</keyword>
<dbReference type="InterPro" id="IPR036188">
    <property type="entry name" value="FAD/NAD-bd_sf"/>
</dbReference>
<dbReference type="SUPFAM" id="SSF51905">
    <property type="entry name" value="FAD/NAD(P)-binding domain"/>
    <property type="match status" value="1"/>
</dbReference>
<dbReference type="Proteomes" id="UP000431684">
    <property type="component" value="Unassembled WGS sequence"/>
</dbReference>
<dbReference type="AlphaFoldDB" id="A0A6I3XDQ5"/>
<evidence type="ECO:0000313" key="4">
    <source>
        <dbReference type="EMBL" id="MUI11352.1"/>
    </source>
</evidence>
<accession>A0A6I3XDQ5</accession>
<name>A0A6I3XDQ5_9BURK</name>
<protein>
    <submittedName>
        <fullName evidence="4">FAD-dependent oxidoreductase</fullName>
    </submittedName>
</protein>
<dbReference type="InterPro" id="IPR002938">
    <property type="entry name" value="FAD-bd"/>
</dbReference>
<gene>
    <name evidence="4" type="ORF">GJV26_02445</name>
</gene>
<feature type="domain" description="FAD-binding" evidence="3">
    <location>
        <begin position="7"/>
        <end position="337"/>
    </location>
</feature>
<dbReference type="EMBL" id="WNWM01000002">
    <property type="protein sequence ID" value="MUI11352.1"/>
    <property type="molecule type" value="Genomic_DNA"/>
</dbReference>
<dbReference type="GO" id="GO:0071949">
    <property type="term" value="F:FAD binding"/>
    <property type="evidence" value="ECO:0007669"/>
    <property type="project" value="InterPro"/>
</dbReference>
<evidence type="ECO:0000256" key="1">
    <source>
        <dbReference type="ARBA" id="ARBA00023002"/>
    </source>
</evidence>
<evidence type="ECO:0000256" key="2">
    <source>
        <dbReference type="ARBA" id="ARBA00023027"/>
    </source>
</evidence>
<dbReference type="OrthoDB" id="3443359at2"/>
<dbReference type="Pfam" id="PF01494">
    <property type="entry name" value="FAD_binding_3"/>
    <property type="match status" value="1"/>
</dbReference>
<comment type="caution">
    <text evidence="4">The sequence shown here is derived from an EMBL/GenBank/DDBJ whole genome shotgun (WGS) entry which is preliminary data.</text>
</comment>
<dbReference type="GO" id="GO:0016491">
    <property type="term" value="F:oxidoreductase activity"/>
    <property type="evidence" value="ECO:0007669"/>
    <property type="project" value="UniProtKB-KW"/>
</dbReference>
<keyword evidence="5" id="KW-1185">Reference proteome</keyword>
<evidence type="ECO:0000313" key="5">
    <source>
        <dbReference type="Proteomes" id="UP000431684"/>
    </source>
</evidence>
<dbReference type="PANTHER" id="PTHR43476:SF4">
    <property type="entry name" value="BLR0106 PROTEIN"/>
    <property type="match status" value="1"/>
</dbReference>
<dbReference type="InterPro" id="IPR050631">
    <property type="entry name" value="PheA/TfdB_FAD_monoxygenase"/>
</dbReference>
<organism evidence="4 5">
    <name type="scientific">Pseudoduganella dura</name>
    <dbReference type="NCBI Taxonomy" id="321982"/>
    <lineage>
        <taxon>Bacteria</taxon>
        <taxon>Pseudomonadati</taxon>
        <taxon>Pseudomonadota</taxon>
        <taxon>Betaproteobacteria</taxon>
        <taxon>Burkholderiales</taxon>
        <taxon>Oxalobacteraceae</taxon>
        <taxon>Telluria group</taxon>
        <taxon>Pseudoduganella</taxon>
    </lineage>
</organism>
<dbReference type="Gene3D" id="3.50.50.60">
    <property type="entry name" value="FAD/NAD(P)-binding domain"/>
    <property type="match status" value="1"/>
</dbReference>